<dbReference type="EMBL" id="CP036261">
    <property type="protein sequence ID" value="QDS88540.1"/>
    <property type="molecule type" value="Genomic_DNA"/>
</dbReference>
<evidence type="ECO:0000313" key="2">
    <source>
        <dbReference type="Proteomes" id="UP000319557"/>
    </source>
</evidence>
<keyword evidence="2" id="KW-1185">Reference proteome</keyword>
<accession>A0A517M0Y0</accession>
<sequence length="450" mass="49496">MNFIEPTRRQCLRSLIGSSILFPAVLSDLAAAEAPAVGPLTPKSPHFPAKAKRVIMVFATGGVSHIDSFDPKSAKKGRDGSGKDKLMGCVFPTNADKKTGTVVSDLFPHLRDSMEDICLIRSMKSAHFDHTEAAVGMHTGSPTFARPSMGSWLSYGLGTVNQNLPSFIVIAPHLPYGGTQVYASDFLPAYHQGTRVIPGIEPIANLAPRTTREKIQQMELSLVDSLNQQHLESRRDDSQLAARIKSYETAFQMQTAGPEAFDLCNEDEPTLSMYGLKPGETKSFAWQCIIARRLAERGVRFIELVDSGSRPNWDSHGNMKEHEPLAKAADQPLAALIQDLKQRGMLDETLIVWATEFGRTPTKEGKFGRGHHGDCFSIWLAGGGVKAGFVLGETDELGKAIVRDKIDVHDLHATILHQMGIDHKRLTYRHAGRDFRLTDVHGRVVKEILA</sequence>
<evidence type="ECO:0000313" key="1">
    <source>
        <dbReference type="EMBL" id="QDS88540.1"/>
    </source>
</evidence>
<dbReference type="Proteomes" id="UP000319557">
    <property type="component" value="Chromosome"/>
</dbReference>
<dbReference type="RefSeq" id="WP_145345829.1">
    <property type="nucleotide sequence ID" value="NZ_CP036261.1"/>
</dbReference>
<gene>
    <name evidence="1" type="ORF">EC9_27310</name>
</gene>
<dbReference type="AlphaFoldDB" id="A0A517M0Y0"/>
<dbReference type="KEGG" id="ruv:EC9_27310"/>
<name>A0A517M0Y0_9BACT</name>
<proteinExistence type="predicted"/>
<dbReference type="PANTHER" id="PTHR43737:SF1">
    <property type="entry name" value="DUF1501 DOMAIN-CONTAINING PROTEIN"/>
    <property type="match status" value="1"/>
</dbReference>
<dbReference type="Pfam" id="PF07394">
    <property type="entry name" value="DUF1501"/>
    <property type="match status" value="1"/>
</dbReference>
<organism evidence="1 2">
    <name type="scientific">Rosistilla ulvae</name>
    <dbReference type="NCBI Taxonomy" id="1930277"/>
    <lineage>
        <taxon>Bacteria</taxon>
        <taxon>Pseudomonadati</taxon>
        <taxon>Planctomycetota</taxon>
        <taxon>Planctomycetia</taxon>
        <taxon>Pirellulales</taxon>
        <taxon>Pirellulaceae</taxon>
        <taxon>Rosistilla</taxon>
    </lineage>
</organism>
<reference evidence="1 2" key="1">
    <citation type="submission" date="2019-02" db="EMBL/GenBank/DDBJ databases">
        <title>Deep-cultivation of Planctomycetes and their phenomic and genomic characterization uncovers novel biology.</title>
        <authorList>
            <person name="Wiegand S."/>
            <person name="Jogler M."/>
            <person name="Boedeker C."/>
            <person name="Pinto D."/>
            <person name="Vollmers J."/>
            <person name="Rivas-Marin E."/>
            <person name="Kohn T."/>
            <person name="Peeters S.H."/>
            <person name="Heuer A."/>
            <person name="Rast P."/>
            <person name="Oberbeckmann S."/>
            <person name="Bunk B."/>
            <person name="Jeske O."/>
            <person name="Meyerdierks A."/>
            <person name="Storesund J.E."/>
            <person name="Kallscheuer N."/>
            <person name="Luecker S."/>
            <person name="Lage O.M."/>
            <person name="Pohl T."/>
            <person name="Merkel B.J."/>
            <person name="Hornburger P."/>
            <person name="Mueller R.-W."/>
            <person name="Bruemmer F."/>
            <person name="Labrenz M."/>
            <person name="Spormann A.M."/>
            <person name="Op den Camp H."/>
            <person name="Overmann J."/>
            <person name="Amann R."/>
            <person name="Jetten M.S.M."/>
            <person name="Mascher T."/>
            <person name="Medema M.H."/>
            <person name="Devos D.P."/>
            <person name="Kaster A.-K."/>
            <person name="Ovreas L."/>
            <person name="Rohde M."/>
            <person name="Galperin M.Y."/>
            <person name="Jogler C."/>
        </authorList>
    </citation>
    <scope>NUCLEOTIDE SEQUENCE [LARGE SCALE GENOMIC DNA]</scope>
    <source>
        <strain evidence="1 2">EC9</strain>
    </source>
</reference>
<dbReference type="InterPro" id="IPR010869">
    <property type="entry name" value="DUF1501"/>
</dbReference>
<evidence type="ECO:0008006" key="3">
    <source>
        <dbReference type="Google" id="ProtNLM"/>
    </source>
</evidence>
<dbReference type="SUPFAM" id="SSF53649">
    <property type="entry name" value="Alkaline phosphatase-like"/>
    <property type="match status" value="1"/>
</dbReference>
<dbReference type="OrthoDB" id="127333at2"/>
<dbReference type="InterPro" id="IPR017850">
    <property type="entry name" value="Alkaline_phosphatase_core_sf"/>
</dbReference>
<protein>
    <recommendedName>
        <fullName evidence="3">Sulfatase</fullName>
    </recommendedName>
</protein>
<dbReference type="PANTHER" id="PTHR43737">
    <property type="entry name" value="BLL7424 PROTEIN"/>
    <property type="match status" value="1"/>
</dbReference>